<sequence length="341" mass="39301">MVDLNKQTTVEDLLERIKISLLCGQRCSWEQGTAAIAFKELNENNFVLNMAHDAVVRTGKDGRVATQYNHAVNENAQNDPFVNLEAVLFAYQTTKSEHFLQALNKHLTSYKNGLKSKDGVYSHLTDKCQIWSDGMFMSPPTLLHLSTIYPQLEQEAFDQVTGIQKYLQDPVSKLWWHIYDVDQSIFRRKLFWGVGIGWVCSGITRMVWYLMHSERRSNYKKLFDIIKETLDSVLKYMLEDGSFHDVVDDKSTFVEYCLSEHLVYTIYRLVTLKLLSSDYLIQADKMRNAVHHHVDRLGWVYPVCGSPHFNAAGTSSEGQSLFLMMEAAVRDYHCSLDCKEV</sequence>
<reference evidence="3 4" key="1">
    <citation type="submission" date="2024-03" db="EMBL/GenBank/DDBJ databases">
        <title>The Acrasis kona genome and developmental transcriptomes reveal deep origins of eukaryotic multicellular pathways.</title>
        <authorList>
            <person name="Sheikh S."/>
            <person name="Fu C.-J."/>
            <person name="Brown M.W."/>
            <person name="Baldauf S.L."/>
        </authorList>
    </citation>
    <scope>NUCLEOTIDE SEQUENCE [LARGE SCALE GENOMIC DNA]</scope>
    <source>
        <strain evidence="3 4">ATCC MYA-3509</strain>
    </source>
</reference>
<evidence type="ECO:0000313" key="3">
    <source>
        <dbReference type="EMBL" id="KAL0476857.1"/>
    </source>
</evidence>
<dbReference type="SUPFAM" id="SSF48208">
    <property type="entry name" value="Six-hairpin glycosidases"/>
    <property type="match status" value="1"/>
</dbReference>
<dbReference type="PANTHER" id="PTHR41814:SF1">
    <property type="entry name" value="CELLULASE"/>
    <property type="match status" value="1"/>
</dbReference>
<protein>
    <submittedName>
        <fullName evidence="3">Uncharacterized protein</fullName>
    </submittedName>
</protein>
<dbReference type="EMBL" id="JAOPGA020000108">
    <property type="protein sequence ID" value="KAL0476857.1"/>
    <property type="molecule type" value="Genomic_DNA"/>
</dbReference>
<name>A0AAW2YLE0_9EUKA</name>
<keyword evidence="2" id="KW-1133">Transmembrane helix</keyword>
<dbReference type="InterPro" id="IPR012341">
    <property type="entry name" value="6hp_glycosidase-like_sf"/>
</dbReference>
<keyword evidence="2" id="KW-0812">Transmembrane</keyword>
<evidence type="ECO:0000256" key="1">
    <source>
        <dbReference type="ARBA" id="ARBA00022801"/>
    </source>
</evidence>
<organism evidence="3 4">
    <name type="scientific">Acrasis kona</name>
    <dbReference type="NCBI Taxonomy" id="1008807"/>
    <lineage>
        <taxon>Eukaryota</taxon>
        <taxon>Discoba</taxon>
        <taxon>Heterolobosea</taxon>
        <taxon>Tetramitia</taxon>
        <taxon>Eutetramitia</taxon>
        <taxon>Acrasidae</taxon>
        <taxon>Acrasis</taxon>
    </lineage>
</organism>
<dbReference type="Gene3D" id="1.50.10.10">
    <property type="match status" value="1"/>
</dbReference>
<dbReference type="InterPro" id="IPR008928">
    <property type="entry name" value="6-hairpin_glycosidase_sf"/>
</dbReference>
<gene>
    <name evidence="3" type="ORF">AKO1_005674</name>
</gene>
<evidence type="ECO:0000256" key="2">
    <source>
        <dbReference type="SAM" id="Phobius"/>
    </source>
</evidence>
<dbReference type="InterPro" id="IPR010905">
    <property type="entry name" value="Glyco_hydro_88"/>
</dbReference>
<keyword evidence="2" id="KW-0472">Membrane</keyword>
<dbReference type="GO" id="GO:0005975">
    <property type="term" value="P:carbohydrate metabolic process"/>
    <property type="evidence" value="ECO:0007669"/>
    <property type="project" value="InterPro"/>
</dbReference>
<dbReference type="Pfam" id="PF07470">
    <property type="entry name" value="Glyco_hydro_88"/>
    <property type="match status" value="1"/>
</dbReference>
<keyword evidence="1" id="KW-0378">Hydrolase</keyword>
<comment type="caution">
    <text evidence="3">The sequence shown here is derived from an EMBL/GenBank/DDBJ whole genome shotgun (WGS) entry which is preliminary data.</text>
</comment>
<dbReference type="Proteomes" id="UP001431209">
    <property type="component" value="Unassembled WGS sequence"/>
</dbReference>
<dbReference type="PANTHER" id="PTHR41814">
    <property type="entry name" value="EXPRESSED PROTEIN"/>
    <property type="match status" value="1"/>
</dbReference>
<keyword evidence="4" id="KW-1185">Reference proteome</keyword>
<accession>A0AAW2YLE0</accession>
<feature type="transmembrane region" description="Helical" evidence="2">
    <location>
        <begin position="190"/>
        <end position="211"/>
    </location>
</feature>
<dbReference type="AlphaFoldDB" id="A0AAW2YLE0"/>
<proteinExistence type="predicted"/>
<dbReference type="GO" id="GO:0016787">
    <property type="term" value="F:hydrolase activity"/>
    <property type="evidence" value="ECO:0007669"/>
    <property type="project" value="UniProtKB-KW"/>
</dbReference>
<evidence type="ECO:0000313" key="4">
    <source>
        <dbReference type="Proteomes" id="UP001431209"/>
    </source>
</evidence>